<evidence type="ECO:0000313" key="2">
    <source>
        <dbReference type="EMBL" id="KAL1891087.1"/>
    </source>
</evidence>
<dbReference type="InterPro" id="IPR047142">
    <property type="entry name" value="OryJ/VirC-like"/>
</dbReference>
<organism evidence="2 3">
    <name type="scientific">Sporothrix stenoceras</name>
    <dbReference type="NCBI Taxonomy" id="5173"/>
    <lineage>
        <taxon>Eukaryota</taxon>
        <taxon>Fungi</taxon>
        <taxon>Dikarya</taxon>
        <taxon>Ascomycota</taxon>
        <taxon>Pezizomycotina</taxon>
        <taxon>Sordariomycetes</taxon>
        <taxon>Sordariomycetidae</taxon>
        <taxon>Ophiostomatales</taxon>
        <taxon>Ophiostomataceae</taxon>
        <taxon>Sporothrix</taxon>
    </lineage>
</organism>
<evidence type="ECO:0000259" key="1">
    <source>
        <dbReference type="Pfam" id="PF07883"/>
    </source>
</evidence>
<dbReference type="CDD" id="cd02231">
    <property type="entry name" value="cupin_BLL6423-like"/>
    <property type="match status" value="1"/>
</dbReference>
<dbReference type="InterPro" id="IPR014710">
    <property type="entry name" value="RmlC-like_jellyroll"/>
</dbReference>
<evidence type="ECO:0000313" key="3">
    <source>
        <dbReference type="Proteomes" id="UP001583186"/>
    </source>
</evidence>
<reference evidence="2 3" key="1">
    <citation type="journal article" date="2024" name="IMA Fungus">
        <title>IMA Genome - F19 : A genome assembly and annotation guide to empower mycologists, including annotated draft genome sequences of Ceratocystis pirilliformis, Diaporthe australafricana, Fusarium ophioides, Paecilomyces lecythidis, and Sporothrix stenoceras.</title>
        <authorList>
            <person name="Aylward J."/>
            <person name="Wilson A.M."/>
            <person name="Visagie C.M."/>
            <person name="Spraker J."/>
            <person name="Barnes I."/>
            <person name="Buitendag C."/>
            <person name="Ceriani C."/>
            <person name="Del Mar Angel L."/>
            <person name="du Plessis D."/>
            <person name="Fuchs T."/>
            <person name="Gasser K."/>
            <person name="Kramer D."/>
            <person name="Li W."/>
            <person name="Munsamy K."/>
            <person name="Piso A."/>
            <person name="Price J.L."/>
            <person name="Sonnekus B."/>
            <person name="Thomas C."/>
            <person name="van der Nest A."/>
            <person name="van Dijk A."/>
            <person name="van Heerden A."/>
            <person name="van Vuuren N."/>
            <person name="Yilmaz N."/>
            <person name="Duong T.A."/>
            <person name="van der Merwe N.A."/>
            <person name="Wingfield M.J."/>
            <person name="Wingfield B.D."/>
        </authorList>
    </citation>
    <scope>NUCLEOTIDE SEQUENCE [LARGE SCALE GENOMIC DNA]</scope>
    <source>
        <strain evidence="2 3">CMW 5346</strain>
    </source>
</reference>
<gene>
    <name evidence="2" type="ORF">Sste5346_007913</name>
</gene>
<dbReference type="Proteomes" id="UP001583186">
    <property type="component" value="Unassembled WGS sequence"/>
</dbReference>
<dbReference type="InterPro" id="IPR013096">
    <property type="entry name" value="Cupin_2"/>
</dbReference>
<protein>
    <recommendedName>
        <fullName evidence="1">Cupin type-2 domain-containing protein</fullName>
    </recommendedName>
</protein>
<dbReference type="Gene3D" id="2.60.120.10">
    <property type="entry name" value="Jelly Rolls"/>
    <property type="match status" value="1"/>
</dbReference>
<sequence>MALQGKLSHPKRYITTHNEAGQAILLDDKDIGEDAPFYELEHAPGVGFAQAFVTRGFPVQLGSGAKDKNESVAGSGADLTVYRDFLKDAPGLTVSGGTVLRYVDMPPGSTSAMHRTVSLDYGVVLDGEIELILDSGEKRILKRGDVCVQRGTMHAWRNCSETEWGRMLYVLQPCASFGIAGKEVAEDYGTLKGALKDSQ</sequence>
<dbReference type="PANTHER" id="PTHR36156:SF3">
    <property type="entry name" value="CUPIN 2 CONSERVED BARREL DOMAIN-CONTAINING PROTEIN"/>
    <property type="match status" value="1"/>
</dbReference>
<feature type="domain" description="Cupin type-2" evidence="1">
    <location>
        <begin position="102"/>
        <end position="162"/>
    </location>
</feature>
<accession>A0ABR3YT19</accession>
<dbReference type="SUPFAM" id="SSF51182">
    <property type="entry name" value="RmlC-like cupins"/>
    <property type="match status" value="1"/>
</dbReference>
<dbReference type="EMBL" id="JAWCUI010000056">
    <property type="protein sequence ID" value="KAL1891087.1"/>
    <property type="molecule type" value="Genomic_DNA"/>
</dbReference>
<dbReference type="PANTHER" id="PTHR36156">
    <property type="entry name" value="SLR2101 PROTEIN"/>
    <property type="match status" value="1"/>
</dbReference>
<comment type="caution">
    <text evidence="2">The sequence shown here is derived from an EMBL/GenBank/DDBJ whole genome shotgun (WGS) entry which is preliminary data.</text>
</comment>
<dbReference type="InterPro" id="IPR011051">
    <property type="entry name" value="RmlC_Cupin_sf"/>
</dbReference>
<name>A0ABR3YT19_9PEZI</name>
<proteinExistence type="predicted"/>
<dbReference type="Pfam" id="PF07883">
    <property type="entry name" value="Cupin_2"/>
    <property type="match status" value="1"/>
</dbReference>
<keyword evidence="3" id="KW-1185">Reference proteome</keyword>